<comment type="similarity">
    <text evidence="1">Belongs to the LysR transcriptional regulatory family.</text>
</comment>
<organism evidence="7 8">
    <name type="scientific">Cnuella takakiae</name>
    <dbReference type="NCBI Taxonomy" id="1302690"/>
    <lineage>
        <taxon>Bacteria</taxon>
        <taxon>Pseudomonadati</taxon>
        <taxon>Bacteroidota</taxon>
        <taxon>Chitinophagia</taxon>
        <taxon>Chitinophagales</taxon>
        <taxon>Chitinophagaceae</taxon>
        <taxon>Cnuella</taxon>
    </lineage>
</organism>
<evidence type="ECO:0000313" key="8">
    <source>
        <dbReference type="Proteomes" id="UP000184368"/>
    </source>
</evidence>
<keyword evidence="3" id="KW-0238">DNA-binding</keyword>
<dbReference type="Pfam" id="PF03466">
    <property type="entry name" value="LysR_substrate"/>
    <property type="match status" value="1"/>
</dbReference>
<evidence type="ECO:0000256" key="2">
    <source>
        <dbReference type="ARBA" id="ARBA00023015"/>
    </source>
</evidence>
<evidence type="ECO:0000259" key="6">
    <source>
        <dbReference type="PROSITE" id="PS50931"/>
    </source>
</evidence>
<dbReference type="Proteomes" id="UP000184368">
    <property type="component" value="Unassembled WGS sequence"/>
</dbReference>
<accession>A0A1M4VLM5</accession>
<dbReference type="PANTHER" id="PTHR30346">
    <property type="entry name" value="TRANSCRIPTIONAL DUAL REGULATOR HCAR-RELATED"/>
    <property type="match status" value="1"/>
</dbReference>
<evidence type="ECO:0000256" key="1">
    <source>
        <dbReference type="ARBA" id="ARBA00009437"/>
    </source>
</evidence>
<reference evidence="7 8" key="1">
    <citation type="submission" date="2016-11" db="EMBL/GenBank/DDBJ databases">
        <authorList>
            <person name="Jaros S."/>
            <person name="Januszkiewicz K."/>
            <person name="Wedrychowicz H."/>
        </authorList>
    </citation>
    <scope>NUCLEOTIDE SEQUENCE [LARGE SCALE GENOMIC DNA]</scope>
    <source>
        <strain evidence="7 8">DSM 26897</strain>
    </source>
</reference>
<dbReference type="Pfam" id="PF00126">
    <property type="entry name" value="HTH_1"/>
    <property type="match status" value="1"/>
</dbReference>
<dbReference type="PRINTS" id="PR00039">
    <property type="entry name" value="HTHLYSR"/>
</dbReference>
<dbReference type="Gene3D" id="1.10.10.10">
    <property type="entry name" value="Winged helix-like DNA-binding domain superfamily/Winged helix DNA-binding domain"/>
    <property type="match status" value="1"/>
</dbReference>
<keyword evidence="5" id="KW-0804">Transcription</keyword>
<dbReference type="GO" id="GO:0003700">
    <property type="term" value="F:DNA-binding transcription factor activity"/>
    <property type="evidence" value="ECO:0007669"/>
    <property type="project" value="InterPro"/>
</dbReference>
<dbReference type="AlphaFoldDB" id="A0A1M4VLM5"/>
<gene>
    <name evidence="7" type="ORF">SAMN05444008_102310</name>
</gene>
<dbReference type="OrthoDB" id="9803735at2"/>
<evidence type="ECO:0000256" key="4">
    <source>
        <dbReference type="ARBA" id="ARBA00023159"/>
    </source>
</evidence>
<keyword evidence="4" id="KW-0010">Activator</keyword>
<dbReference type="FunFam" id="1.10.10.10:FF:000001">
    <property type="entry name" value="LysR family transcriptional regulator"/>
    <property type="match status" value="1"/>
</dbReference>
<dbReference type="EMBL" id="FQUO01000002">
    <property type="protein sequence ID" value="SHE69924.1"/>
    <property type="molecule type" value="Genomic_DNA"/>
</dbReference>
<dbReference type="InterPro" id="IPR036390">
    <property type="entry name" value="WH_DNA-bd_sf"/>
</dbReference>
<dbReference type="PANTHER" id="PTHR30346:SF26">
    <property type="entry name" value="HYDROGEN PEROXIDE-INDUCIBLE GENES ACTIVATOR"/>
    <property type="match status" value="1"/>
</dbReference>
<dbReference type="GO" id="GO:0032993">
    <property type="term" value="C:protein-DNA complex"/>
    <property type="evidence" value="ECO:0007669"/>
    <property type="project" value="TreeGrafter"/>
</dbReference>
<dbReference type="InterPro" id="IPR036388">
    <property type="entry name" value="WH-like_DNA-bd_sf"/>
</dbReference>
<evidence type="ECO:0000256" key="3">
    <source>
        <dbReference type="ARBA" id="ARBA00023125"/>
    </source>
</evidence>
<dbReference type="InterPro" id="IPR005119">
    <property type="entry name" value="LysR_subst-bd"/>
</dbReference>
<evidence type="ECO:0000313" key="7">
    <source>
        <dbReference type="EMBL" id="SHE69924.1"/>
    </source>
</evidence>
<dbReference type="STRING" id="1302690.BUE76_12165"/>
<name>A0A1M4VLM5_9BACT</name>
<sequence>MNLQQLEYIVAVDQQRHFARAAETCFVTQATLSMMIRKLEDELDVVIFDRSRQPVVPTEVGRKIIDQARVVLKEAALLRQVTTDASQQVSGVLRLGIIPTLAPYLLPHFLKAFLAKYPQVQVRITEMNTAQIVEHLSQDKLDVGLMATPLPYDGLRTEHLFLERFYVFTSQKEKDLKKKFVLPEEIDVNRLWLLQEGHCMRSQMLNLCRLKKESAGNNLEYEAGSIETLLQIVEMRNGLTIVPELATIHFDEQRKNQLKEFKAPIPVREVSLVTYRHFIKTRLLEALKEEIVNGVKPVLAKAAKEHQVIEVR</sequence>
<evidence type="ECO:0000256" key="5">
    <source>
        <dbReference type="ARBA" id="ARBA00023163"/>
    </source>
</evidence>
<dbReference type="SUPFAM" id="SSF53850">
    <property type="entry name" value="Periplasmic binding protein-like II"/>
    <property type="match status" value="1"/>
</dbReference>
<dbReference type="InterPro" id="IPR000847">
    <property type="entry name" value="LysR_HTH_N"/>
</dbReference>
<dbReference type="Gene3D" id="3.40.190.10">
    <property type="entry name" value="Periplasmic binding protein-like II"/>
    <property type="match status" value="2"/>
</dbReference>
<protein>
    <submittedName>
        <fullName evidence="7">LysR family transcriptional regulator, hydrogen peroxide-inducible genes activator</fullName>
    </submittedName>
</protein>
<keyword evidence="2" id="KW-0805">Transcription regulation</keyword>
<proteinExistence type="inferred from homology"/>
<feature type="domain" description="HTH lysR-type" evidence="6">
    <location>
        <begin position="1"/>
        <end position="58"/>
    </location>
</feature>
<dbReference type="RefSeq" id="WP_073040043.1">
    <property type="nucleotide sequence ID" value="NZ_FQUO01000002.1"/>
</dbReference>
<dbReference type="GO" id="GO:0003677">
    <property type="term" value="F:DNA binding"/>
    <property type="evidence" value="ECO:0007669"/>
    <property type="project" value="UniProtKB-KW"/>
</dbReference>
<dbReference type="PROSITE" id="PS50931">
    <property type="entry name" value="HTH_LYSR"/>
    <property type="match status" value="1"/>
</dbReference>
<keyword evidence="8" id="KW-1185">Reference proteome</keyword>
<dbReference type="SUPFAM" id="SSF46785">
    <property type="entry name" value="Winged helix' DNA-binding domain"/>
    <property type="match status" value="1"/>
</dbReference>
<dbReference type="CDD" id="cd08411">
    <property type="entry name" value="PBP2_OxyR"/>
    <property type="match status" value="1"/>
</dbReference>